<comment type="caution">
    <text evidence="2">The sequence shown here is derived from an EMBL/GenBank/DDBJ whole genome shotgun (WGS) entry which is preliminary data.</text>
</comment>
<dbReference type="InterPro" id="IPR036388">
    <property type="entry name" value="WH-like_DNA-bd_sf"/>
</dbReference>
<name>A0A927EDY8_9HYPH</name>
<dbReference type="EMBL" id="JACXWY010000031">
    <property type="protein sequence ID" value="MBD3849212.1"/>
    <property type="molecule type" value="Genomic_DNA"/>
</dbReference>
<dbReference type="InterPro" id="IPR018541">
    <property type="entry name" value="Ftsk_gamma"/>
</dbReference>
<dbReference type="PANTHER" id="PTHR22683:SF41">
    <property type="entry name" value="DNA TRANSLOCASE FTSK"/>
    <property type="match status" value="1"/>
</dbReference>
<keyword evidence="3" id="KW-1185">Reference proteome</keyword>
<dbReference type="SMART" id="SM00843">
    <property type="entry name" value="Ftsk_gamma"/>
    <property type="match status" value="1"/>
</dbReference>
<dbReference type="AlphaFoldDB" id="A0A927EDY8"/>
<organism evidence="2 3">
    <name type="scientific">Bosea spartocytisi</name>
    <dbReference type="NCBI Taxonomy" id="2773451"/>
    <lineage>
        <taxon>Bacteria</taxon>
        <taxon>Pseudomonadati</taxon>
        <taxon>Pseudomonadota</taxon>
        <taxon>Alphaproteobacteria</taxon>
        <taxon>Hyphomicrobiales</taxon>
        <taxon>Boseaceae</taxon>
        <taxon>Bosea</taxon>
    </lineage>
</organism>
<feature type="domain" description="FtsK gamma" evidence="1">
    <location>
        <begin position="1"/>
        <end position="57"/>
    </location>
</feature>
<dbReference type="RefSeq" id="WP_191125917.1">
    <property type="nucleotide sequence ID" value="NZ_JACXWY010000031.1"/>
</dbReference>
<accession>A0A927EDY8</accession>
<dbReference type="Pfam" id="PF09397">
    <property type="entry name" value="FtsK_gamma"/>
    <property type="match status" value="1"/>
</dbReference>
<reference evidence="2" key="1">
    <citation type="submission" date="2020-09" db="EMBL/GenBank/DDBJ databases">
        <title>Bosea spartocytisi sp. nov. a root nodule endophyte of Spartocytisus supranubius in the high mountain ecosystem fo the Teide National Park (Canary Islands, Spain).</title>
        <authorList>
            <person name="Pulido-Suarez L."/>
            <person name="Peix A."/>
            <person name="Igual J.M."/>
            <person name="Socas-Perez N."/>
            <person name="Velazquez E."/>
            <person name="Flores-Felix J.D."/>
            <person name="Leon-Barrios M."/>
        </authorList>
    </citation>
    <scope>NUCLEOTIDE SEQUENCE</scope>
    <source>
        <strain evidence="2">SSUT16</strain>
    </source>
</reference>
<proteinExistence type="predicted"/>
<evidence type="ECO:0000313" key="3">
    <source>
        <dbReference type="Proteomes" id="UP000619295"/>
    </source>
</evidence>
<dbReference type="Proteomes" id="UP000619295">
    <property type="component" value="Unassembled WGS sequence"/>
</dbReference>
<evidence type="ECO:0000313" key="2">
    <source>
        <dbReference type="EMBL" id="MBD3849212.1"/>
    </source>
</evidence>
<dbReference type="PANTHER" id="PTHR22683">
    <property type="entry name" value="SPORULATION PROTEIN RELATED"/>
    <property type="match status" value="1"/>
</dbReference>
<gene>
    <name evidence="2" type="ORF">IED13_26220</name>
</gene>
<dbReference type="Gene3D" id="1.10.10.10">
    <property type="entry name" value="Winged helix-like DNA-binding domain superfamily/Winged helix DNA-binding domain"/>
    <property type="match status" value="1"/>
</dbReference>
<dbReference type="InterPro" id="IPR050206">
    <property type="entry name" value="FtsK/SpoIIIE/SftA"/>
</dbReference>
<feature type="non-terminal residue" evidence="2">
    <location>
        <position position="1"/>
    </location>
</feature>
<dbReference type="SUPFAM" id="SSF46785">
    <property type="entry name" value="Winged helix' DNA-binding domain"/>
    <property type="match status" value="1"/>
</dbReference>
<sequence>QAVAVVLRDKKASTSYIQRRLQIGYNRAASIMERMENEGIVGPANHAGKREILVETQGHGEDE</sequence>
<protein>
    <recommendedName>
        <fullName evidence="1">FtsK gamma domain-containing protein</fullName>
    </recommendedName>
</protein>
<evidence type="ECO:0000259" key="1">
    <source>
        <dbReference type="SMART" id="SM00843"/>
    </source>
</evidence>
<dbReference type="InterPro" id="IPR036390">
    <property type="entry name" value="WH_DNA-bd_sf"/>
</dbReference>